<sequence>MNPIGQQLRKIRVNREMEREKLALLAGISVETIAAIEEGEMDVQVSALYKLSDALNCTFAIGDVSI</sequence>
<dbReference type="Proteomes" id="UP001178888">
    <property type="component" value="Unassembled WGS sequence"/>
</dbReference>
<dbReference type="InterPro" id="IPR001387">
    <property type="entry name" value="Cro/C1-type_HTH"/>
</dbReference>
<dbReference type="CDD" id="cd00093">
    <property type="entry name" value="HTH_XRE"/>
    <property type="match status" value="1"/>
</dbReference>
<comment type="caution">
    <text evidence="3">The sequence shown here is derived from an EMBL/GenBank/DDBJ whole genome shotgun (WGS) entry which is preliminary data.</text>
</comment>
<dbReference type="Gene3D" id="1.10.260.40">
    <property type="entry name" value="lambda repressor-like DNA-binding domains"/>
    <property type="match status" value="1"/>
</dbReference>
<evidence type="ECO:0000313" key="5">
    <source>
        <dbReference type="Proteomes" id="UP001178888"/>
    </source>
</evidence>
<organism evidence="3 4">
    <name type="scientific">Bacillus salipaludis</name>
    <dbReference type="NCBI Taxonomy" id="2547811"/>
    <lineage>
        <taxon>Bacteria</taxon>
        <taxon>Bacillati</taxon>
        <taxon>Bacillota</taxon>
        <taxon>Bacilli</taxon>
        <taxon>Bacillales</taxon>
        <taxon>Bacillaceae</taxon>
        <taxon>Bacillus</taxon>
    </lineage>
</organism>
<name>A0A4R5VSV3_9BACI</name>
<feature type="domain" description="HTH cro/C1-type" evidence="1">
    <location>
        <begin position="8"/>
        <end position="64"/>
    </location>
</feature>
<dbReference type="InterPro" id="IPR010982">
    <property type="entry name" value="Lambda_DNA-bd_dom_sf"/>
</dbReference>
<dbReference type="AlphaFoldDB" id="A0A4R5VSV3"/>
<reference evidence="3 4" key="1">
    <citation type="submission" date="2019-03" db="EMBL/GenBank/DDBJ databases">
        <title>Bacillus niacini sp. nov. a Nicotinate-Metabolizing Mesophile Isolated from Soil.</title>
        <authorList>
            <person name="Zhang G."/>
        </authorList>
    </citation>
    <scope>NUCLEOTIDE SEQUENCE [LARGE SCALE GENOMIC DNA]</scope>
    <source>
        <strain evidence="3 4">WN066</strain>
    </source>
</reference>
<protein>
    <submittedName>
        <fullName evidence="2">Helix-turn-helix transcriptional regulator</fullName>
    </submittedName>
    <submittedName>
        <fullName evidence="3">XRE family transcriptional regulator</fullName>
    </submittedName>
</protein>
<reference evidence="2" key="2">
    <citation type="submission" date="2023-08" db="EMBL/GenBank/DDBJ databases">
        <title>Nitrogen cycling bacteria in agricultural field soils.</title>
        <authorList>
            <person name="Jang J."/>
        </authorList>
    </citation>
    <scope>NUCLEOTIDE SEQUENCE</scope>
    <source>
        <strain evidence="2">PS3-36</strain>
    </source>
</reference>
<evidence type="ECO:0000259" key="1">
    <source>
        <dbReference type="PROSITE" id="PS50943"/>
    </source>
</evidence>
<dbReference type="Proteomes" id="UP000295132">
    <property type="component" value="Unassembled WGS sequence"/>
</dbReference>
<evidence type="ECO:0000313" key="4">
    <source>
        <dbReference type="Proteomes" id="UP000295132"/>
    </source>
</evidence>
<dbReference type="EMBL" id="JAVGVR010000001">
    <property type="protein sequence ID" value="MDQ6598522.1"/>
    <property type="molecule type" value="Genomic_DNA"/>
</dbReference>
<proteinExistence type="predicted"/>
<dbReference type="SUPFAM" id="SSF47413">
    <property type="entry name" value="lambda repressor-like DNA-binding domains"/>
    <property type="match status" value="1"/>
</dbReference>
<evidence type="ECO:0000313" key="2">
    <source>
        <dbReference type="EMBL" id="MDQ6598522.1"/>
    </source>
</evidence>
<keyword evidence="5" id="KW-1185">Reference proteome</keyword>
<accession>A0A4R5VSV3</accession>
<gene>
    <name evidence="3" type="ORF">E2K98_14480</name>
    <name evidence="2" type="ORF">RCG21_19540</name>
</gene>
<dbReference type="SMART" id="SM00530">
    <property type="entry name" value="HTH_XRE"/>
    <property type="match status" value="1"/>
</dbReference>
<dbReference type="RefSeq" id="WP_133335237.1">
    <property type="nucleotide sequence ID" value="NZ_JAVGVR010000001.1"/>
</dbReference>
<dbReference type="PROSITE" id="PS50943">
    <property type="entry name" value="HTH_CROC1"/>
    <property type="match status" value="1"/>
</dbReference>
<dbReference type="GO" id="GO:0003677">
    <property type="term" value="F:DNA binding"/>
    <property type="evidence" value="ECO:0007669"/>
    <property type="project" value="InterPro"/>
</dbReference>
<dbReference type="EMBL" id="SMYO01000006">
    <property type="protein sequence ID" value="TDK60920.1"/>
    <property type="molecule type" value="Genomic_DNA"/>
</dbReference>
<evidence type="ECO:0000313" key="3">
    <source>
        <dbReference type="EMBL" id="TDK60920.1"/>
    </source>
</evidence>
<dbReference type="Pfam" id="PF01381">
    <property type="entry name" value="HTH_3"/>
    <property type="match status" value="1"/>
</dbReference>